<accession>A0A369W7R6</accession>
<keyword evidence="4" id="KW-1185">Reference proteome</keyword>
<dbReference type="InterPro" id="IPR011234">
    <property type="entry name" value="Fumarylacetoacetase-like_C"/>
</dbReference>
<dbReference type="Proteomes" id="UP000253759">
    <property type="component" value="Unassembled WGS sequence"/>
</dbReference>
<reference evidence="4" key="1">
    <citation type="submission" date="2018-07" db="EMBL/GenBank/DDBJ databases">
        <authorList>
            <person name="Liu B.-T."/>
            <person name="Du Z."/>
        </authorList>
    </citation>
    <scope>NUCLEOTIDE SEQUENCE [LARGE SCALE GENOMIC DNA]</scope>
    <source>
        <strain evidence="4">XYN52</strain>
    </source>
</reference>
<dbReference type="GO" id="GO:0003824">
    <property type="term" value="F:catalytic activity"/>
    <property type="evidence" value="ECO:0007669"/>
    <property type="project" value="InterPro"/>
</dbReference>
<dbReference type="PANTHER" id="PTHR43211:SF1">
    <property type="entry name" value="BLL6422 PROTEIN"/>
    <property type="match status" value="1"/>
</dbReference>
<dbReference type="Pfam" id="PF18288">
    <property type="entry name" value="FAA_hydro_N_2"/>
    <property type="match status" value="1"/>
</dbReference>
<sequence length="334" mass="35945">MKLATLRNGRPDGHLVVVSRDLTRFASAGRVAPNLQGALDEWERCAPILRAVSDQLNNGEISGMTFDAREALAPLPRAYQWIDGSGYLVHLDRVRSLKGSIDAQLQDERPLLYQGGSDSFLAPTGAIVIPSDDLALDYEAEAVVVTGPVPMGVNRVDASAAIRLVGICNDVSLRRLVVDDLENGFGFFHAKPATSFSPVFVTPDELGEAWGNNRLNLRVRIHVNESLYGQPNAGRDVKFDFADLLVAATRTRELGTGTIVGSGTIANAHDDILPLKHDGIGFGCIAEARTAEKAVLGKARTPFLKPGDRVRINAVDADNRSVFGAIDQLVQLAT</sequence>
<dbReference type="SUPFAM" id="SSF56529">
    <property type="entry name" value="FAH"/>
    <property type="match status" value="1"/>
</dbReference>
<evidence type="ECO:0000313" key="3">
    <source>
        <dbReference type="EMBL" id="RDE10383.1"/>
    </source>
</evidence>
<comment type="caution">
    <text evidence="3">The sequence shown here is derived from an EMBL/GenBank/DDBJ whole genome shotgun (WGS) entry which is preliminary data.</text>
</comment>
<dbReference type="AlphaFoldDB" id="A0A369W7R6"/>
<dbReference type="PANTHER" id="PTHR43211">
    <property type="entry name" value="FUMARYLACETOACETATE HYDROLASE"/>
    <property type="match status" value="1"/>
</dbReference>
<evidence type="ECO:0000259" key="2">
    <source>
        <dbReference type="Pfam" id="PF18288"/>
    </source>
</evidence>
<evidence type="ECO:0008006" key="5">
    <source>
        <dbReference type="Google" id="ProtNLM"/>
    </source>
</evidence>
<dbReference type="InterPro" id="IPR036663">
    <property type="entry name" value="Fumarylacetoacetase_C_sf"/>
</dbReference>
<evidence type="ECO:0000313" key="4">
    <source>
        <dbReference type="Proteomes" id="UP000253759"/>
    </source>
</evidence>
<dbReference type="OrthoDB" id="9775905at2"/>
<dbReference type="InterPro" id="IPR041072">
    <property type="entry name" value="FAA_hydro_N"/>
</dbReference>
<feature type="domain" description="Fumarylacetoacetase-like C-terminal" evidence="1">
    <location>
        <begin position="81"/>
        <end position="314"/>
    </location>
</feature>
<protein>
    <recommendedName>
        <fullName evidence="5">FAA hydrolase family protein</fullName>
    </recommendedName>
</protein>
<dbReference type="RefSeq" id="WP_114644106.1">
    <property type="nucleotide sequence ID" value="NZ_QQNH01000001.1"/>
</dbReference>
<organism evidence="3 4">
    <name type="scientific">Pelagibacterium lacus</name>
    <dbReference type="NCBI Taxonomy" id="2282655"/>
    <lineage>
        <taxon>Bacteria</taxon>
        <taxon>Pseudomonadati</taxon>
        <taxon>Pseudomonadota</taxon>
        <taxon>Alphaproteobacteria</taxon>
        <taxon>Hyphomicrobiales</taxon>
        <taxon>Devosiaceae</taxon>
        <taxon>Pelagibacterium</taxon>
    </lineage>
</organism>
<evidence type="ECO:0000259" key="1">
    <source>
        <dbReference type="Pfam" id="PF01557"/>
    </source>
</evidence>
<dbReference type="EMBL" id="QQNH01000001">
    <property type="protein sequence ID" value="RDE10383.1"/>
    <property type="molecule type" value="Genomic_DNA"/>
</dbReference>
<dbReference type="Pfam" id="PF01557">
    <property type="entry name" value="FAA_hydrolase"/>
    <property type="match status" value="1"/>
</dbReference>
<proteinExistence type="predicted"/>
<feature type="domain" description="Fumarylacetoacetase N-terminal" evidence="2">
    <location>
        <begin position="1"/>
        <end position="77"/>
    </location>
</feature>
<dbReference type="Gene3D" id="3.90.850.10">
    <property type="entry name" value="Fumarylacetoacetase-like, C-terminal domain"/>
    <property type="match status" value="1"/>
</dbReference>
<name>A0A369W7R6_9HYPH</name>
<gene>
    <name evidence="3" type="ORF">DVH29_00010</name>
</gene>